<feature type="region of interest" description="Disordered" evidence="1">
    <location>
        <begin position="79"/>
        <end position="98"/>
    </location>
</feature>
<accession>A0A1X9YY10</accession>
<dbReference type="STRING" id="709015.GCA_000472485_01281"/>
<dbReference type="AlphaFoldDB" id="A0A1X9YY10"/>
<evidence type="ECO:0000313" key="4">
    <source>
        <dbReference type="Proteomes" id="UP000266292"/>
    </source>
</evidence>
<gene>
    <name evidence="3" type="ORF">CA264_06390</name>
</gene>
<dbReference type="EMBL" id="CP021235">
    <property type="protein sequence ID" value="ARS37749.1"/>
    <property type="molecule type" value="Genomic_DNA"/>
</dbReference>
<feature type="domain" description="DUF4296" evidence="2">
    <location>
        <begin position="1"/>
        <end position="77"/>
    </location>
</feature>
<reference evidence="4" key="1">
    <citation type="submission" date="2017-05" db="EMBL/GenBank/DDBJ databases">
        <authorList>
            <person name="Ray J."/>
            <person name="Price M."/>
            <person name="Deutschbauer A."/>
        </authorList>
    </citation>
    <scope>NUCLEOTIDE SEQUENCE [LARGE SCALE GENOMIC DNA]</scope>
    <source>
        <strain evidence="4">DSM 19842</strain>
    </source>
</reference>
<evidence type="ECO:0000313" key="3">
    <source>
        <dbReference type="EMBL" id="ARS37749.1"/>
    </source>
</evidence>
<evidence type="ECO:0000256" key="1">
    <source>
        <dbReference type="SAM" id="MobiDB-lite"/>
    </source>
</evidence>
<name>A0A1X9YY10_9BACT</name>
<dbReference type="Proteomes" id="UP000266292">
    <property type="component" value="Chromosome"/>
</dbReference>
<evidence type="ECO:0000259" key="2">
    <source>
        <dbReference type="Pfam" id="PF14129"/>
    </source>
</evidence>
<keyword evidence="4" id="KW-1185">Reference proteome</keyword>
<dbReference type="InterPro" id="IPR025381">
    <property type="entry name" value="DUF4296"/>
</dbReference>
<proteinExistence type="predicted"/>
<protein>
    <recommendedName>
        <fullName evidence="2">DUF4296 domain-containing protein</fullName>
    </recommendedName>
</protein>
<feature type="compositionally biased region" description="Basic and acidic residues" evidence="1">
    <location>
        <begin position="79"/>
        <end position="88"/>
    </location>
</feature>
<sequence length="98" mass="11327">MVRILADIHTTEALIESNVIYPDTALMVFNKKQGEILERHGVSQEAFKTTYDYYLEHLDEMNQLYETVVDTLSMRETKVQLKEGKAPDVPEPTEPQLQ</sequence>
<dbReference type="KEGG" id="pact:CA264_06390"/>
<organism evidence="3 4">
    <name type="scientific">Pontibacter actiniarum</name>
    <dbReference type="NCBI Taxonomy" id="323450"/>
    <lineage>
        <taxon>Bacteria</taxon>
        <taxon>Pseudomonadati</taxon>
        <taxon>Bacteroidota</taxon>
        <taxon>Cytophagia</taxon>
        <taxon>Cytophagales</taxon>
        <taxon>Hymenobacteraceae</taxon>
        <taxon>Pontibacter</taxon>
    </lineage>
</organism>
<dbReference type="Pfam" id="PF14129">
    <property type="entry name" value="DUF4296"/>
    <property type="match status" value="1"/>
</dbReference>
<feature type="compositionally biased region" description="Pro residues" evidence="1">
    <location>
        <begin position="89"/>
        <end position="98"/>
    </location>
</feature>